<dbReference type="PROSITE" id="PS50088">
    <property type="entry name" value="ANK_REPEAT"/>
    <property type="match status" value="2"/>
</dbReference>
<evidence type="ECO:0000256" key="2">
    <source>
        <dbReference type="ARBA" id="ARBA00023043"/>
    </source>
</evidence>
<dbReference type="SUPFAM" id="SSF48403">
    <property type="entry name" value="Ankyrin repeat"/>
    <property type="match status" value="1"/>
</dbReference>
<evidence type="ECO:0008006" key="6">
    <source>
        <dbReference type="Google" id="ProtNLM"/>
    </source>
</evidence>
<dbReference type="SMART" id="SM00248">
    <property type="entry name" value="ANK"/>
    <property type="match status" value="8"/>
</dbReference>
<dbReference type="Proteomes" id="UP001470230">
    <property type="component" value="Unassembled WGS sequence"/>
</dbReference>
<organism evidence="4 5">
    <name type="scientific">Tritrichomonas musculus</name>
    <dbReference type="NCBI Taxonomy" id="1915356"/>
    <lineage>
        <taxon>Eukaryota</taxon>
        <taxon>Metamonada</taxon>
        <taxon>Parabasalia</taxon>
        <taxon>Tritrichomonadida</taxon>
        <taxon>Tritrichomonadidae</taxon>
        <taxon>Tritrichomonas</taxon>
    </lineage>
</organism>
<accession>A0ABR2IZR5</accession>
<evidence type="ECO:0000313" key="5">
    <source>
        <dbReference type="Proteomes" id="UP001470230"/>
    </source>
</evidence>
<comment type="caution">
    <text evidence="4">The sequence shown here is derived from an EMBL/GenBank/DDBJ whole genome shotgun (WGS) entry which is preliminary data.</text>
</comment>
<dbReference type="Gene3D" id="1.25.40.20">
    <property type="entry name" value="Ankyrin repeat-containing domain"/>
    <property type="match status" value="2"/>
</dbReference>
<dbReference type="Pfam" id="PF12796">
    <property type="entry name" value="Ank_2"/>
    <property type="match status" value="2"/>
</dbReference>
<reference evidence="4 5" key="1">
    <citation type="submission" date="2024-04" db="EMBL/GenBank/DDBJ databases">
        <title>Tritrichomonas musculus Genome.</title>
        <authorList>
            <person name="Alves-Ferreira E."/>
            <person name="Grigg M."/>
            <person name="Lorenzi H."/>
            <person name="Galac M."/>
        </authorList>
    </citation>
    <scope>NUCLEOTIDE SEQUENCE [LARGE SCALE GENOMIC DNA]</scope>
    <source>
        <strain evidence="4 5">EAF2021</strain>
    </source>
</reference>
<keyword evidence="1" id="KW-0677">Repeat</keyword>
<proteinExistence type="predicted"/>
<evidence type="ECO:0000256" key="1">
    <source>
        <dbReference type="ARBA" id="ARBA00022737"/>
    </source>
</evidence>
<evidence type="ECO:0000256" key="3">
    <source>
        <dbReference type="PROSITE-ProRule" id="PRU00023"/>
    </source>
</evidence>
<dbReference type="PRINTS" id="PR01415">
    <property type="entry name" value="ANKYRIN"/>
</dbReference>
<feature type="repeat" description="ANK" evidence="3">
    <location>
        <begin position="108"/>
        <end position="140"/>
    </location>
</feature>
<keyword evidence="5" id="KW-1185">Reference proteome</keyword>
<dbReference type="InterPro" id="IPR036770">
    <property type="entry name" value="Ankyrin_rpt-contain_sf"/>
</dbReference>
<sequence length="457" mass="51749">MQKDDDMMSNNLFEILLNDDNESLDNFLQNYTDESLDGVVNFLFNSKKIPTNVKKFDQRTKIKMISSESFYSYGDKIPILSLSALFSSIKCFNLLLMCDADIDLPDSNHRLPVHFACAGGCIEICDMLDSAGADFTQVDKFNRTCLHFACISGNINLVERFWARNFDLEAEDSNLMKPIHFASLCNNYLNGDDSMILNDGGSEVLEFLIDKGCDIGSVTNDGETPFTIALRNSPSVLNYLIENCNVNDYVIQRKKTKKKDETSNNNNMTGFVYNRSAFDDMLNTISNFKNPTHDIKPKKEENVKKEKIDFIDLNNFYITDEDEEDQVLPIIDACRGRRFGIAFALLKRNKDFTFFDVDKGTKEILKINTIEEASNCEEKSIISIPCIDIEKKDIFGWTPLLYATERGCLNIVKLLVKKGANVNTTSNYGFSPLLAAKNRNYPDIAIFLEANGAILHP</sequence>
<name>A0ABR2IZR5_9EUKA</name>
<dbReference type="PANTHER" id="PTHR24198">
    <property type="entry name" value="ANKYRIN REPEAT AND PROTEIN KINASE DOMAIN-CONTAINING PROTEIN"/>
    <property type="match status" value="1"/>
</dbReference>
<dbReference type="PROSITE" id="PS50297">
    <property type="entry name" value="ANK_REP_REGION"/>
    <property type="match status" value="1"/>
</dbReference>
<keyword evidence="2 3" id="KW-0040">ANK repeat</keyword>
<dbReference type="InterPro" id="IPR002110">
    <property type="entry name" value="Ankyrin_rpt"/>
</dbReference>
<gene>
    <name evidence="4" type="ORF">M9Y10_009057</name>
</gene>
<feature type="repeat" description="ANK" evidence="3">
    <location>
        <begin position="395"/>
        <end position="427"/>
    </location>
</feature>
<dbReference type="EMBL" id="JAPFFF010000014">
    <property type="protein sequence ID" value="KAK8871144.1"/>
    <property type="molecule type" value="Genomic_DNA"/>
</dbReference>
<dbReference type="PANTHER" id="PTHR24198:SF165">
    <property type="entry name" value="ANKYRIN REPEAT-CONTAINING PROTEIN-RELATED"/>
    <property type="match status" value="1"/>
</dbReference>
<protein>
    <recommendedName>
        <fullName evidence="6">Ankyrin repeat protein</fullName>
    </recommendedName>
</protein>
<evidence type="ECO:0000313" key="4">
    <source>
        <dbReference type="EMBL" id="KAK8871144.1"/>
    </source>
</evidence>